<evidence type="ECO:0000313" key="2">
    <source>
        <dbReference type="Proteomes" id="UP000279029"/>
    </source>
</evidence>
<accession>A0A3P7P2D1</accession>
<name>A0A3P7P2D1_9FIRM</name>
<gene>
    <name evidence="1" type="ORF">PATL70BA_3319</name>
</gene>
<dbReference type="EMBL" id="LR130778">
    <property type="protein sequence ID" value="VDN49245.1"/>
    <property type="molecule type" value="Genomic_DNA"/>
</dbReference>
<dbReference type="RefSeq" id="WP_125138246.1">
    <property type="nucleotide sequence ID" value="NZ_LR130778.1"/>
</dbReference>
<proteinExistence type="predicted"/>
<evidence type="ECO:0000313" key="1">
    <source>
        <dbReference type="EMBL" id="VDN49245.1"/>
    </source>
</evidence>
<protein>
    <submittedName>
        <fullName evidence="1">Uncharacterized protein</fullName>
    </submittedName>
</protein>
<keyword evidence="2" id="KW-1185">Reference proteome</keyword>
<organism evidence="1 2">
    <name type="scientific">Petrocella atlantisensis</name>
    <dbReference type="NCBI Taxonomy" id="2173034"/>
    <lineage>
        <taxon>Bacteria</taxon>
        <taxon>Bacillati</taxon>
        <taxon>Bacillota</taxon>
        <taxon>Clostridia</taxon>
        <taxon>Lachnospirales</taxon>
        <taxon>Vallitaleaceae</taxon>
        <taxon>Petrocella</taxon>
    </lineage>
</organism>
<dbReference type="Proteomes" id="UP000279029">
    <property type="component" value="Chromosome"/>
</dbReference>
<dbReference type="AlphaFoldDB" id="A0A3P7P2D1"/>
<sequence>MSEYTKLVCLRTSIEGHPTLGEVFYINDDVEITARGNEILHYLYQKGMDEKIAWIAASINEFEDLVNISIEEDPRCLSSNYCFYESLKAIREAVLCGINGQYHASYAVLRPALELLLRHVYFKKKDNHIQYKWTETGKEKESFGFGKLRAFFKKSYYPYFNNLDLDIKKKYKMLCSYSHTPYLNESVSKQSGTNDARLISKEMVNRWVKDFEDITLIVLKVLITVYPEIVHPFNITNKFGLNRVDGVFADCFNYLPITAVFDESTLNDLKKNSNKSDDIIRLKQAYSEKEDLKLEEVTRKDNSTNGNRLKDVKKIEHTDLSDLTWIAEIAEIKGMMRATKEALCYNRLIDKISLDLVEK</sequence>
<dbReference type="KEGG" id="cbar:PATL70BA_3319"/>
<reference evidence="1 2" key="1">
    <citation type="submission" date="2018-09" db="EMBL/GenBank/DDBJ databases">
        <authorList>
            <person name="Postec A."/>
        </authorList>
    </citation>
    <scope>NUCLEOTIDE SEQUENCE [LARGE SCALE GENOMIC DNA]</scope>
    <source>
        <strain evidence="1">70B-A</strain>
    </source>
</reference>